<gene>
    <name evidence="2" type="ORF">H3V53_40865</name>
</gene>
<dbReference type="GO" id="GO:0016853">
    <property type="term" value="F:isomerase activity"/>
    <property type="evidence" value="ECO:0007669"/>
    <property type="project" value="UniProtKB-KW"/>
</dbReference>
<organism evidence="2 3">
    <name type="scientific">Paraburkholderia bengalensis</name>
    <dbReference type="NCBI Taxonomy" id="2747562"/>
    <lineage>
        <taxon>Bacteria</taxon>
        <taxon>Pseudomonadati</taxon>
        <taxon>Pseudomonadota</taxon>
        <taxon>Betaproteobacteria</taxon>
        <taxon>Burkholderiales</taxon>
        <taxon>Burkholderiaceae</taxon>
        <taxon>Paraburkholderia</taxon>
    </lineage>
</organism>
<feature type="transmembrane region" description="Helical" evidence="1">
    <location>
        <begin position="30"/>
        <end position="54"/>
    </location>
</feature>
<sequence length="489" mass="54071">MSSIARAGIDSTVRIVKSDRRQTNEWLPPALLWLVTAILIVAHQGAVLTLAFPVLSIAVGFWLYFASPVRYVGYVWWLWFLSPEVRRLADWSIGMYTPTSLIQVAPLAVTIISGLSLIRFYHLLAQRRGLPVLLVLAGLGYAFVIGVVSSGPMAALYDFANWVYPILIGFHIMAYSRQYPHFRGTIINTFIWGMLLMGGYGFVQFCVMPPWDVLWMANSQMNSLGDSVPFGVRVFSTMNSSGPFAFVMMGALAYVIEASSRIRWVAGTLGFLSFCLSLVRSAWGGWVIAILIQLVLSNNKLRVRIASTFLVLSFVLLPLMMIGSTADRMEIRLQTLINLSDDQSYAARNDFYTSFARTAFTDLTGEGLGATGTSTKLSNDRGHLGQYGNFDSGLMNIPFVLGWPGTLLYISGLIWLLTGAAFKSRRLPGDRFVSANISIAVALVGMLLFTNSVVGTSGLMFYGSIFLILAAEPMKRQYHRTNSATRGRR</sequence>
<keyword evidence="1" id="KW-0812">Transmembrane</keyword>
<keyword evidence="1" id="KW-1133">Transmembrane helix</keyword>
<comment type="caution">
    <text evidence="2">The sequence shown here is derived from an EMBL/GenBank/DDBJ whole genome shotgun (WGS) entry which is preliminary data.</text>
</comment>
<feature type="transmembrane region" description="Helical" evidence="1">
    <location>
        <begin position="130"/>
        <end position="148"/>
    </location>
</feature>
<feature type="transmembrane region" description="Helical" evidence="1">
    <location>
        <begin position="268"/>
        <end position="295"/>
    </location>
</feature>
<keyword evidence="1" id="KW-0472">Membrane</keyword>
<reference evidence="2 3" key="1">
    <citation type="journal article" date="2022" name="Arch. Microbiol.">
        <title>Paraburkholderia bengalensis sp. nov. isolated from roots of Oryza sativa, IR64.</title>
        <authorList>
            <person name="Nag P."/>
            <person name="Mondal N."/>
            <person name="Sarkar J."/>
            <person name="Das S."/>
        </authorList>
    </citation>
    <scope>NUCLEOTIDE SEQUENCE [LARGE SCALE GENOMIC DNA]</scope>
    <source>
        <strain evidence="2 3">IR64_4_BI</strain>
    </source>
</reference>
<evidence type="ECO:0000313" key="3">
    <source>
        <dbReference type="Proteomes" id="UP001386437"/>
    </source>
</evidence>
<evidence type="ECO:0000313" key="2">
    <source>
        <dbReference type="EMBL" id="MEI6003209.1"/>
    </source>
</evidence>
<evidence type="ECO:0000256" key="1">
    <source>
        <dbReference type="SAM" id="Phobius"/>
    </source>
</evidence>
<feature type="transmembrane region" description="Helical" evidence="1">
    <location>
        <begin position="397"/>
        <end position="417"/>
    </location>
</feature>
<keyword evidence="3" id="KW-1185">Reference proteome</keyword>
<protein>
    <submittedName>
        <fullName evidence="2">Glucose-6-phosphate isomerase</fullName>
    </submittedName>
</protein>
<feature type="transmembrane region" description="Helical" evidence="1">
    <location>
        <begin position="186"/>
        <end position="211"/>
    </location>
</feature>
<feature type="transmembrane region" description="Helical" evidence="1">
    <location>
        <begin position="61"/>
        <end position="80"/>
    </location>
</feature>
<proteinExistence type="predicted"/>
<feature type="transmembrane region" description="Helical" evidence="1">
    <location>
        <begin position="231"/>
        <end position="256"/>
    </location>
</feature>
<feature type="transmembrane region" description="Helical" evidence="1">
    <location>
        <begin position="301"/>
        <end position="322"/>
    </location>
</feature>
<feature type="transmembrane region" description="Helical" evidence="1">
    <location>
        <begin position="437"/>
        <end position="470"/>
    </location>
</feature>
<dbReference type="EMBL" id="JACFYJ010000168">
    <property type="protein sequence ID" value="MEI6003209.1"/>
    <property type="molecule type" value="Genomic_DNA"/>
</dbReference>
<feature type="transmembrane region" description="Helical" evidence="1">
    <location>
        <begin position="100"/>
        <end position="118"/>
    </location>
</feature>
<name>A0ABU8J6A8_9BURK</name>
<keyword evidence="2" id="KW-0413">Isomerase</keyword>
<feature type="transmembrane region" description="Helical" evidence="1">
    <location>
        <begin position="154"/>
        <end position="174"/>
    </location>
</feature>
<dbReference type="Proteomes" id="UP001386437">
    <property type="component" value="Unassembled WGS sequence"/>
</dbReference>
<dbReference type="RefSeq" id="WP_336602763.1">
    <property type="nucleotide sequence ID" value="NZ_JACFYJ010000168.1"/>
</dbReference>
<accession>A0ABU8J6A8</accession>